<feature type="transmembrane region" description="Helical" evidence="1">
    <location>
        <begin position="90"/>
        <end position="112"/>
    </location>
</feature>
<dbReference type="GeneID" id="94847490"/>
<dbReference type="VEuPathDB" id="TrichDB:TRFO_39690"/>
<reference evidence="2" key="1">
    <citation type="submission" date="2016-10" db="EMBL/GenBank/DDBJ databases">
        <authorList>
            <person name="Benchimol M."/>
            <person name="Almeida L.G."/>
            <person name="Vasconcelos A.T."/>
            <person name="Perreira-Neves A."/>
            <person name="Rosa I.A."/>
            <person name="Tasca T."/>
            <person name="Bogo M.R."/>
            <person name="de Souza W."/>
        </authorList>
    </citation>
    <scope>NUCLEOTIDE SEQUENCE [LARGE SCALE GENOMIC DNA]</scope>
    <source>
        <strain evidence="2">K</strain>
    </source>
</reference>
<comment type="caution">
    <text evidence="2">The sequence shown here is derived from an EMBL/GenBank/DDBJ whole genome shotgun (WGS) entry which is preliminary data.</text>
</comment>
<evidence type="ECO:0000313" key="3">
    <source>
        <dbReference type="Proteomes" id="UP000179807"/>
    </source>
</evidence>
<gene>
    <name evidence="2" type="ORF">TRFO_39690</name>
</gene>
<feature type="transmembrane region" description="Helical" evidence="1">
    <location>
        <begin position="124"/>
        <end position="148"/>
    </location>
</feature>
<dbReference type="EMBL" id="MLAK01001346">
    <property type="protein sequence ID" value="OHS94135.1"/>
    <property type="molecule type" value="Genomic_DNA"/>
</dbReference>
<protein>
    <submittedName>
        <fullName evidence="2">Uncharacterized protein</fullName>
    </submittedName>
</protein>
<organism evidence="2 3">
    <name type="scientific">Tritrichomonas foetus</name>
    <dbReference type="NCBI Taxonomy" id="1144522"/>
    <lineage>
        <taxon>Eukaryota</taxon>
        <taxon>Metamonada</taxon>
        <taxon>Parabasalia</taxon>
        <taxon>Tritrichomonadida</taxon>
        <taxon>Tritrichomonadidae</taxon>
        <taxon>Tritrichomonas</taxon>
    </lineage>
</organism>
<evidence type="ECO:0000313" key="2">
    <source>
        <dbReference type="EMBL" id="OHS94135.1"/>
    </source>
</evidence>
<keyword evidence="3" id="KW-1185">Reference proteome</keyword>
<proteinExistence type="predicted"/>
<dbReference type="RefSeq" id="XP_068347272.1">
    <property type="nucleotide sequence ID" value="XM_068512786.1"/>
</dbReference>
<keyword evidence="1" id="KW-0472">Membrane</keyword>
<name>A0A1J4J7F2_9EUKA</name>
<keyword evidence="1" id="KW-1133">Transmembrane helix</keyword>
<keyword evidence="1" id="KW-0812">Transmembrane</keyword>
<accession>A0A1J4J7F2</accession>
<dbReference type="AlphaFoldDB" id="A0A1J4J7F2"/>
<dbReference type="Proteomes" id="UP000179807">
    <property type="component" value="Unassembled WGS sequence"/>
</dbReference>
<sequence length="151" mass="16753">MNAFAFVVWSAIKSSRSCLRSLNPSWTRTETISGLISSGLMRSAMFGIGRGFGKMKSLGIKSRKAECSLICSIVIRCLTSTHNIREIKSFIGSGKLFGILKSAVLILFRSFLKSSSSNGNLPCMLVIYLYIFNRSNVFMVLVFLIIFFPSL</sequence>
<evidence type="ECO:0000256" key="1">
    <source>
        <dbReference type="SAM" id="Phobius"/>
    </source>
</evidence>